<dbReference type="InterPro" id="IPR029442">
    <property type="entry name" value="GyrI-like"/>
</dbReference>
<dbReference type="Proteomes" id="UP000215134">
    <property type="component" value="Chromosome 1"/>
</dbReference>
<dbReference type="PROSITE" id="PS01124">
    <property type="entry name" value="HTH_ARAC_FAMILY_2"/>
    <property type="match status" value="1"/>
</dbReference>
<dbReference type="EMBL" id="LT906479">
    <property type="protein sequence ID" value="SNW01042.1"/>
    <property type="molecule type" value="Genomic_DNA"/>
</dbReference>
<accession>A0A240C0A3</accession>
<sequence>MTNEDIFFIEELIEWVEIHLEKRPNLDEVARISGYSKWHLQRKFKRITGIQLATYIRSRILTRAAVALRITRRSIIDISDELGFDSQQTFTRMFKQRFGTTPNRYRSMEQWDVKNLMPRFNFEASYGAGYYPEVKRLMLPDMQLVGFSRQLDFSAEQEIEHASCMAMKDEIFNDFFKGLNVDCHRVYSIHSVLSGAEAGFSSTHVMAVDPENKKDIVSGHQIDNIHIPGREYISITHQGSAKECLQFFGYLISHVMPGLRHEVKGSMEMEIIQLKEWTPESKMRQIEVDYTYLISID</sequence>
<evidence type="ECO:0000259" key="4">
    <source>
        <dbReference type="PROSITE" id="PS01124"/>
    </source>
</evidence>
<organism evidence="5 6">
    <name type="scientific">Serratia ficaria</name>
    <dbReference type="NCBI Taxonomy" id="61651"/>
    <lineage>
        <taxon>Bacteria</taxon>
        <taxon>Pseudomonadati</taxon>
        <taxon>Pseudomonadota</taxon>
        <taxon>Gammaproteobacteria</taxon>
        <taxon>Enterobacterales</taxon>
        <taxon>Yersiniaceae</taxon>
        <taxon>Serratia</taxon>
    </lineage>
</organism>
<dbReference type="SUPFAM" id="SSF55136">
    <property type="entry name" value="Probable bacterial effector-binding domain"/>
    <property type="match status" value="1"/>
</dbReference>
<name>A0A240C0A3_SERFI</name>
<keyword evidence="1" id="KW-0805">Transcription regulation</keyword>
<dbReference type="InterPro" id="IPR020449">
    <property type="entry name" value="Tscrpt_reg_AraC-type_HTH"/>
</dbReference>
<dbReference type="SUPFAM" id="SSF46689">
    <property type="entry name" value="Homeodomain-like"/>
    <property type="match status" value="2"/>
</dbReference>
<proteinExistence type="predicted"/>
<dbReference type="InterPro" id="IPR050959">
    <property type="entry name" value="MarA-like"/>
</dbReference>
<evidence type="ECO:0000256" key="2">
    <source>
        <dbReference type="ARBA" id="ARBA00023125"/>
    </source>
</evidence>
<dbReference type="GeneID" id="75027459"/>
<dbReference type="Pfam" id="PF06445">
    <property type="entry name" value="GyrI-like"/>
    <property type="match status" value="1"/>
</dbReference>
<dbReference type="KEGG" id="sfj:SAMEA4384070_2307"/>
<evidence type="ECO:0000313" key="6">
    <source>
        <dbReference type="Proteomes" id="UP000215134"/>
    </source>
</evidence>
<keyword evidence="2" id="KW-0238">DNA-binding</keyword>
<reference evidence="5 6" key="1">
    <citation type="submission" date="2017-06" db="EMBL/GenBank/DDBJ databases">
        <authorList>
            <consortium name="Pathogen Informatics"/>
        </authorList>
    </citation>
    <scope>NUCLEOTIDE SEQUENCE [LARGE SCALE GENOMIC DNA]</scope>
    <source>
        <strain evidence="5 6">NCTC12148</strain>
    </source>
</reference>
<dbReference type="InterPro" id="IPR018060">
    <property type="entry name" value="HTH_AraC"/>
</dbReference>
<dbReference type="InterPro" id="IPR009057">
    <property type="entry name" value="Homeodomain-like_sf"/>
</dbReference>
<dbReference type="GO" id="GO:0003700">
    <property type="term" value="F:DNA-binding transcription factor activity"/>
    <property type="evidence" value="ECO:0007669"/>
    <property type="project" value="InterPro"/>
</dbReference>
<gene>
    <name evidence="5" type="primary">rob_4</name>
    <name evidence="5" type="ORF">SAMEA4384070_02307</name>
</gene>
<dbReference type="PANTHER" id="PTHR47504">
    <property type="entry name" value="RIGHT ORIGIN-BINDING PROTEIN"/>
    <property type="match status" value="1"/>
</dbReference>
<dbReference type="STRING" id="1411141.GCA_001590885_01175"/>
<dbReference type="Pfam" id="PF12833">
    <property type="entry name" value="HTH_18"/>
    <property type="match status" value="1"/>
</dbReference>
<keyword evidence="3" id="KW-0804">Transcription</keyword>
<dbReference type="SMART" id="SM00342">
    <property type="entry name" value="HTH_ARAC"/>
    <property type="match status" value="1"/>
</dbReference>
<dbReference type="Gene3D" id="1.10.10.60">
    <property type="entry name" value="Homeodomain-like"/>
    <property type="match status" value="2"/>
</dbReference>
<dbReference type="RefSeq" id="WP_095097322.1">
    <property type="nucleotide sequence ID" value="NZ_CABITV010000007.1"/>
</dbReference>
<evidence type="ECO:0000256" key="3">
    <source>
        <dbReference type="ARBA" id="ARBA00023163"/>
    </source>
</evidence>
<evidence type="ECO:0000256" key="1">
    <source>
        <dbReference type="ARBA" id="ARBA00023015"/>
    </source>
</evidence>
<dbReference type="PANTHER" id="PTHR47504:SF5">
    <property type="entry name" value="RIGHT ORIGIN-BINDING PROTEIN"/>
    <property type="match status" value="1"/>
</dbReference>
<protein>
    <submittedName>
        <fullName evidence="5">Right origin-binding protein</fullName>
    </submittedName>
</protein>
<dbReference type="InterPro" id="IPR011256">
    <property type="entry name" value="Reg_factor_effector_dom_sf"/>
</dbReference>
<dbReference type="AlphaFoldDB" id="A0A240C0A3"/>
<dbReference type="PRINTS" id="PR00032">
    <property type="entry name" value="HTHARAC"/>
</dbReference>
<dbReference type="GO" id="GO:0043565">
    <property type="term" value="F:sequence-specific DNA binding"/>
    <property type="evidence" value="ECO:0007669"/>
    <property type="project" value="InterPro"/>
</dbReference>
<keyword evidence="6" id="KW-1185">Reference proteome</keyword>
<dbReference type="Gene3D" id="3.20.80.10">
    <property type="entry name" value="Regulatory factor, effector binding domain"/>
    <property type="match status" value="1"/>
</dbReference>
<evidence type="ECO:0000313" key="5">
    <source>
        <dbReference type="EMBL" id="SNW01042.1"/>
    </source>
</evidence>
<dbReference type="OrthoDB" id="282744at2"/>
<feature type="domain" description="HTH araC/xylS-type" evidence="4">
    <location>
        <begin position="10"/>
        <end position="108"/>
    </location>
</feature>